<dbReference type="EMBL" id="BGZK01000184">
    <property type="protein sequence ID" value="GBP26733.1"/>
    <property type="molecule type" value="Genomic_DNA"/>
</dbReference>
<protein>
    <submittedName>
        <fullName evidence="1">Uncharacterized protein</fullName>
    </submittedName>
</protein>
<proteinExistence type="predicted"/>
<reference evidence="1 2" key="1">
    <citation type="journal article" date="2019" name="Commun. Biol.">
        <title>The bagworm genome reveals a unique fibroin gene that provides high tensile strength.</title>
        <authorList>
            <person name="Kono N."/>
            <person name="Nakamura H."/>
            <person name="Ohtoshi R."/>
            <person name="Tomita M."/>
            <person name="Numata K."/>
            <person name="Arakawa K."/>
        </authorList>
    </citation>
    <scope>NUCLEOTIDE SEQUENCE [LARGE SCALE GENOMIC DNA]</scope>
</reference>
<sequence>MRCLDGVRYNLLEKLIDDADFLKIISVRVVWSRVLWNARSVRGLRLPARHQWETCCRRHSVIGIDMSVRQRAVRFHRIMKWRCWCRAVSANEEMPKVWEVV</sequence>
<dbReference type="Proteomes" id="UP000299102">
    <property type="component" value="Unassembled WGS sequence"/>
</dbReference>
<keyword evidence="2" id="KW-1185">Reference proteome</keyword>
<comment type="caution">
    <text evidence="1">The sequence shown here is derived from an EMBL/GenBank/DDBJ whole genome shotgun (WGS) entry which is preliminary data.</text>
</comment>
<gene>
    <name evidence="1" type="ORF">EVAR_95244_1</name>
</gene>
<evidence type="ECO:0000313" key="1">
    <source>
        <dbReference type="EMBL" id="GBP26733.1"/>
    </source>
</evidence>
<name>A0A4C1UJV2_EUMVA</name>
<evidence type="ECO:0000313" key="2">
    <source>
        <dbReference type="Proteomes" id="UP000299102"/>
    </source>
</evidence>
<organism evidence="1 2">
    <name type="scientific">Eumeta variegata</name>
    <name type="common">Bagworm moth</name>
    <name type="synonym">Eumeta japonica</name>
    <dbReference type="NCBI Taxonomy" id="151549"/>
    <lineage>
        <taxon>Eukaryota</taxon>
        <taxon>Metazoa</taxon>
        <taxon>Ecdysozoa</taxon>
        <taxon>Arthropoda</taxon>
        <taxon>Hexapoda</taxon>
        <taxon>Insecta</taxon>
        <taxon>Pterygota</taxon>
        <taxon>Neoptera</taxon>
        <taxon>Endopterygota</taxon>
        <taxon>Lepidoptera</taxon>
        <taxon>Glossata</taxon>
        <taxon>Ditrysia</taxon>
        <taxon>Tineoidea</taxon>
        <taxon>Psychidae</taxon>
        <taxon>Oiketicinae</taxon>
        <taxon>Eumeta</taxon>
    </lineage>
</organism>
<accession>A0A4C1UJV2</accession>
<dbReference type="AlphaFoldDB" id="A0A4C1UJV2"/>